<proteinExistence type="inferred from homology"/>
<keyword evidence="2" id="KW-0813">Transport</keyword>
<dbReference type="PANTHER" id="PTHR30097:SF15">
    <property type="entry name" value="CATION EFFLUX SYSTEM PROTEIN CUSB"/>
    <property type="match status" value="1"/>
</dbReference>
<dbReference type="Gene3D" id="2.40.420.20">
    <property type="match status" value="1"/>
</dbReference>
<accession>A0A840V690</accession>
<evidence type="ECO:0000256" key="2">
    <source>
        <dbReference type="ARBA" id="ARBA00022448"/>
    </source>
</evidence>
<protein>
    <submittedName>
        <fullName evidence="6">Cu(I)/Ag(I) efflux system membrane fusion protein</fullName>
    </submittedName>
</protein>
<dbReference type="Pfam" id="PF25954">
    <property type="entry name" value="Beta-barrel_RND_2"/>
    <property type="match status" value="1"/>
</dbReference>
<dbReference type="GO" id="GO:0030313">
    <property type="term" value="C:cell envelope"/>
    <property type="evidence" value="ECO:0007669"/>
    <property type="project" value="TreeGrafter"/>
</dbReference>
<dbReference type="InterPro" id="IPR058790">
    <property type="entry name" value="BSH_CusB"/>
</dbReference>
<dbReference type="Pfam" id="PF25919">
    <property type="entry name" value="BSH_CusB"/>
    <property type="match status" value="1"/>
</dbReference>
<dbReference type="InterPro" id="IPR051909">
    <property type="entry name" value="MFP_Cation_Efflux"/>
</dbReference>
<dbReference type="SUPFAM" id="SSF111369">
    <property type="entry name" value="HlyD-like secretion proteins"/>
    <property type="match status" value="1"/>
</dbReference>
<evidence type="ECO:0000313" key="6">
    <source>
        <dbReference type="EMBL" id="MBB5353777.1"/>
    </source>
</evidence>
<reference evidence="6 7" key="1">
    <citation type="submission" date="2020-08" db="EMBL/GenBank/DDBJ databases">
        <title>Genomic Encyclopedia of Type Strains, Phase IV (KMG-IV): sequencing the most valuable type-strain genomes for metagenomic binning, comparative biology and taxonomic classification.</title>
        <authorList>
            <person name="Goeker M."/>
        </authorList>
    </citation>
    <scope>NUCLEOTIDE SEQUENCE [LARGE SCALE GENOMIC DNA]</scope>
    <source>
        <strain evidence="6 7">YC6886</strain>
    </source>
</reference>
<feature type="domain" description="Heavy metal binding" evidence="3">
    <location>
        <begin position="43"/>
        <end position="69"/>
    </location>
</feature>
<feature type="domain" description="CusB-like beta-barrel" evidence="5">
    <location>
        <begin position="254"/>
        <end position="328"/>
    </location>
</feature>
<dbReference type="PANTHER" id="PTHR30097">
    <property type="entry name" value="CATION EFFLUX SYSTEM PROTEIN CUSB"/>
    <property type="match status" value="1"/>
</dbReference>
<dbReference type="FunFam" id="2.40.30.170:FF:000010">
    <property type="entry name" value="Efflux RND transporter periplasmic adaptor subunit"/>
    <property type="match status" value="1"/>
</dbReference>
<evidence type="ECO:0000256" key="1">
    <source>
        <dbReference type="ARBA" id="ARBA00009477"/>
    </source>
</evidence>
<dbReference type="EMBL" id="JACHFD010000035">
    <property type="protein sequence ID" value="MBB5353777.1"/>
    <property type="molecule type" value="Genomic_DNA"/>
</dbReference>
<dbReference type="InterPro" id="IPR058792">
    <property type="entry name" value="Beta-barrel_RND_2"/>
</dbReference>
<dbReference type="GO" id="GO:0015679">
    <property type="term" value="P:plasma membrane copper ion transport"/>
    <property type="evidence" value="ECO:0007669"/>
    <property type="project" value="TreeGrafter"/>
</dbReference>
<gene>
    <name evidence="6" type="ORF">HNR46_004039</name>
</gene>
<dbReference type="GO" id="GO:0060003">
    <property type="term" value="P:copper ion export"/>
    <property type="evidence" value="ECO:0007669"/>
    <property type="project" value="TreeGrafter"/>
</dbReference>
<feature type="domain" description="Heavy metal binding" evidence="3">
    <location>
        <begin position="346"/>
        <end position="373"/>
    </location>
</feature>
<keyword evidence="7" id="KW-1185">Reference proteome</keyword>
<dbReference type="Gene3D" id="2.40.30.170">
    <property type="match status" value="1"/>
</dbReference>
<comment type="caution">
    <text evidence="6">The sequence shown here is derived from an EMBL/GenBank/DDBJ whole genome shotgun (WGS) entry which is preliminary data.</text>
</comment>
<evidence type="ECO:0000259" key="4">
    <source>
        <dbReference type="Pfam" id="PF25919"/>
    </source>
</evidence>
<dbReference type="Pfam" id="PF19335">
    <property type="entry name" value="HMBD"/>
    <property type="match status" value="2"/>
</dbReference>
<dbReference type="RefSeq" id="WP_184022143.1">
    <property type="nucleotide sequence ID" value="NZ_JACHFD010000035.1"/>
</dbReference>
<organism evidence="6 7">
    <name type="scientific">Haloferula luteola</name>
    <dbReference type="NCBI Taxonomy" id="595692"/>
    <lineage>
        <taxon>Bacteria</taxon>
        <taxon>Pseudomonadati</taxon>
        <taxon>Verrucomicrobiota</taxon>
        <taxon>Verrucomicrobiia</taxon>
        <taxon>Verrucomicrobiales</taxon>
        <taxon>Verrucomicrobiaceae</taxon>
        <taxon>Haloferula</taxon>
    </lineage>
</organism>
<comment type="similarity">
    <text evidence="1">Belongs to the membrane fusion protein (MFP) (TC 8.A.1) family.</text>
</comment>
<feature type="domain" description="CusB-like barrel-sandwich hybrid" evidence="4">
    <location>
        <begin position="121"/>
        <end position="250"/>
    </location>
</feature>
<evidence type="ECO:0000313" key="7">
    <source>
        <dbReference type="Proteomes" id="UP000557717"/>
    </source>
</evidence>
<dbReference type="InterPro" id="IPR045800">
    <property type="entry name" value="HMBD"/>
</dbReference>
<sequence length="718" mass="78494">MKSLLRRSLLIGLPILIFLAGWWFGLPSSPSELSHADQESSTVWTCSMHPQIRQPEPGLCPICNMDLIPLRDEVRGGLRELTVSPEAAALLDLRVSPVVRAPAEAEVRLFGRIDYDERRISTITARAGGRLDRLFVDFTGAQVRKGDHLAEIYSPDLLVAQRELIEARRAYETSGADAPAARETRRRWLDASREKLRLLQFSDTQIAAIESATQPSDHLTLYAPQSGIVTDKFATEGQYIKTGDPLFKVADLSQVWLRLEAYERDLQWLRYAQDIVFTVEALPGRTFHGRIAFIDPEIDPMRRVARVRVNVDNPDLTLKPGMFAEAIAKSDTAADGRVLDPSLAGKWISPMHPEIVKDGPGQCDICGMDLVPAEQLGFVPNTAQAQEPLLIPTSAVLLTGERAIVYLRRNSSPEEGPTFEGREIVLGPRVGDHYLVEDGLEAGDLVVTRGAFKLDSELQIKARPSMMNPNAGLEEHPAGTASAELSGAWTPIPRHLDRLLRHPDPAGLAALRHLVQDLDPATLPTSEQALWQEFSRRLLNQLTLASREISQRPTAATQRIASAIEDAGRHLGLPYAPEPAPTADPTALAELRVALDAYFPLAKALAEDDDTSSRDAAQNFAQAAPSLSSSSLTAATDLSTRRSAFKEISAALITRIRETGLDAVGNAYVVHCPMAFGNSGADWLSDQPTVHNPYFGDAMLSCGSVTETLSVAPRPEGR</sequence>
<dbReference type="GO" id="GO:0046872">
    <property type="term" value="F:metal ion binding"/>
    <property type="evidence" value="ECO:0007669"/>
    <property type="project" value="InterPro"/>
</dbReference>
<dbReference type="Proteomes" id="UP000557717">
    <property type="component" value="Unassembled WGS sequence"/>
</dbReference>
<evidence type="ECO:0000259" key="5">
    <source>
        <dbReference type="Pfam" id="PF25954"/>
    </source>
</evidence>
<evidence type="ECO:0000259" key="3">
    <source>
        <dbReference type="Pfam" id="PF19335"/>
    </source>
</evidence>
<dbReference type="AlphaFoldDB" id="A0A840V690"/>
<name>A0A840V690_9BACT</name>